<proteinExistence type="predicted"/>
<keyword evidence="3" id="KW-1185">Reference proteome</keyword>
<dbReference type="EMBL" id="VWRR01000005">
    <property type="protein sequence ID" value="KAF6003902.1"/>
    <property type="molecule type" value="Genomic_DNA"/>
</dbReference>
<accession>A0A7J7ILB0</accession>
<evidence type="ECO:0000313" key="2">
    <source>
        <dbReference type="EMBL" id="KAF6003902.1"/>
    </source>
</evidence>
<dbReference type="Proteomes" id="UP000530660">
    <property type="component" value="Unassembled WGS sequence"/>
</dbReference>
<gene>
    <name evidence="2" type="ORF">F1559_003564</name>
</gene>
<comment type="caution">
    <text evidence="2">The sequence shown here is derived from an EMBL/GenBank/DDBJ whole genome shotgun (WGS) entry which is preliminary data.</text>
</comment>
<reference evidence="2 3" key="1">
    <citation type="journal article" date="2020" name="J. Phycol.">
        <title>Comparative genome analysis reveals Cyanidiococcus gen. nov., a new extremophilic red algal genus sister to Cyanidioschyzon (Cyanidioschyzonaceae, Rhodophyta).</title>
        <authorList>
            <person name="Liu S.-L."/>
            <person name="Chiang Y.-R."/>
            <person name="Yoon H.S."/>
            <person name="Fu H.-Y."/>
        </authorList>
    </citation>
    <scope>NUCLEOTIDE SEQUENCE [LARGE SCALE GENOMIC DNA]</scope>
    <source>
        <strain evidence="2 3">THAL066</strain>
    </source>
</reference>
<sequence>MTEQDALPKEANAASNEATDGASDAYPSKVVFRLFPVTLTLNPTVHRDTAVNLSSSSSLLEKTIADTALASVRLESITSERAARVAHQQFRDEQPSSWLDAASTSRLLHLREASAGVACWRNGASTPRVDS</sequence>
<name>A0A7J7ILB0_9RHOD</name>
<organism evidence="2 3">
    <name type="scientific">Cyanidiococcus yangmingshanensis</name>
    <dbReference type="NCBI Taxonomy" id="2690220"/>
    <lineage>
        <taxon>Eukaryota</taxon>
        <taxon>Rhodophyta</taxon>
        <taxon>Bangiophyceae</taxon>
        <taxon>Cyanidiales</taxon>
        <taxon>Cyanidiaceae</taxon>
        <taxon>Cyanidiococcus</taxon>
    </lineage>
</organism>
<protein>
    <submittedName>
        <fullName evidence="2">Uncharacterized protein</fullName>
    </submittedName>
</protein>
<feature type="region of interest" description="Disordered" evidence="1">
    <location>
        <begin position="1"/>
        <end position="23"/>
    </location>
</feature>
<dbReference type="AlphaFoldDB" id="A0A7J7ILB0"/>
<evidence type="ECO:0000256" key="1">
    <source>
        <dbReference type="SAM" id="MobiDB-lite"/>
    </source>
</evidence>
<evidence type="ECO:0000313" key="3">
    <source>
        <dbReference type="Proteomes" id="UP000530660"/>
    </source>
</evidence>